<evidence type="ECO:0000313" key="3">
    <source>
        <dbReference type="EMBL" id="CAK7914544.1"/>
    </source>
</evidence>
<evidence type="ECO:0000259" key="1">
    <source>
        <dbReference type="Pfam" id="PF03171"/>
    </source>
</evidence>
<accession>A0ABP0EGP0</accession>
<feature type="domain" description="Non-haem dioxygenase N-terminal" evidence="2">
    <location>
        <begin position="51"/>
        <end position="137"/>
    </location>
</feature>
<sequence length="435" mass="49693">MTQDKTETLLTGSKAFPITKEGLEKINEKYNVRPFKEASPSKAQASTIDLDFIDLSLFKEGDENLAGRQKLAATVEKTLTTYGFLAIKNHGIDIEEFEKMRSIAQSVCELPEEVQREYLGGAMKSDLEDRSKSLGAERGHGFKPKKYWAMKNGVEDSIVFYNVRNIVQSIVYDTDESRYPELVLHYLPEIVHYFRTLHNVVLKKLTILCDIILELPEGYIWKNYYEVIDGDLYNSGQGFGRMMLYEPMNKEDEKKVDNHWLRGHSDSGGFTLLTSQPILSLQIRDYFTGEWKFVGHRPGGLIVNVGDAMEFLTGGYFKAAIHRVISPPEDQRAFRRLVLIYFSGPKFSSVLDPDALNSPKLKRLGISKPEEWDTITCGEWDNVKSRLFGKKAVNSAPGDSPNLVLLYGRLHERWHQAQKDFNLEEAKKTFNIIEV</sequence>
<dbReference type="Proteomes" id="UP001497600">
    <property type="component" value="Chromosome F"/>
</dbReference>
<evidence type="ECO:0008006" key="5">
    <source>
        <dbReference type="Google" id="ProtNLM"/>
    </source>
</evidence>
<evidence type="ECO:0000259" key="2">
    <source>
        <dbReference type="Pfam" id="PF14226"/>
    </source>
</evidence>
<organism evidence="3 4">
    <name type="scientific">[Candida] anglica</name>
    <dbReference type="NCBI Taxonomy" id="148631"/>
    <lineage>
        <taxon>Eukaryota</taxon>
        <taxon>Fungi</taxon>
        <taxon>Dikarya</taxon>
        <taxon>Ascomycota</taxon>
        <taxon>Saccharomycotina</taxon>
        <taxon>Pichiomycetes</taxon>
        <taxon>Debaryomycetaceae</taxon>
        <taxon>Kurtzmaniella</taxon>
    </lineage>
</organism>
<reference evidence="3 4" key="1">
    <citation type="submission" date="2024-01" db="EMBL/GenBank/DDBJ databases">
        <authorList>
            <consortium name="Genoscope - CEA"/>
            <person name="William W."/>
        </authorList>
    </citation>
    <scope>NUCLEOTIDE SEQUENCE [LARGE SCALE GENOMIC DNA]</scope>
    <source>
        <strain evidence="3 4">29B2s-10</strain>
    </source>
</reference>
<dbReference type="Pfam" id="PF03171">
    <property type="entry name" value="2OG-FeII_Oxy"/>
    <property type="match status" value="1"/>
</dbReference>
<dbReference type="InterPro" id="IPR044861">
    <property type="entry name" value="IPNS-like_FE2OG_OXY"/>
</dbReference>
<keyword evidence="4" id="KW-1185">Reference proteome</keyword>
<dbReference type="Gene3D" id="2.60.120.330">
    <property type="entry name" value="B-lactam Antibiotic, Isopenicillin N Synthase, Chain"/>
    <property type="match status" value="1"/>
</dbReference>
<dbReference type="InterPro" id="IPR026992">
    <property type="entry name" value="DIOX_N"/>
</dbReference>
<dbReference type="InterPro" id="IPR050231">
    <property type="entry name" value="Iron_ascorbate_oxido_reductase"/>
</dbReference>
<dbReference type="Pfam" id="PF14226">
    <property type="entry name" value="DIOX_N"/>
    <property type="match status" value="1"/>
</dbReference>
<dbReference type="InterPro" id="IPR027443">
    <property type="entry name" value="IPNS-like_sf"/>
</dbReference>
<name>A0ABP0EGP0_9ASCO</name>
<evidence type="ECO:0000313" key="4">
    <source>
        <dbReference type="Proteomes" id="UP001497600"/>
    </source>
</evidence>
<gene>
    <name evidence="3" type="ORF">CAAN4_F16908</name>
</gene>
<proteinExistence type="predicted"/>
<dbReference type="PANTHER" id="PTHR47990">
    <property type="entry name" value="2-OXOGLUTARATE (2OG) AND FE(II)-DEPENDENT OXYGENASE SUPERFAMILY PROTEIN-RELATED"/>
    <property type="match status" value="1"/>
</dbReference>
<feature type="domain" description="Isopenicillin N synthase-like Fe(2+) 2OG dioxygenase" evidence="1">
    <location>
        <begin position="247"/>
        <end position="344"/>
    </location>
</feature>
<protein>
    <recommendedName>
        <fullName evidence="5">Fe2OG dioxygenase domain-containing protein</fullName>
    </recommendedName>
</protein>
<dbReference type="EMBL" id="OZ004258">
    <property type="protein sequence ID" value="CAK7914544.1"/>
    <property type="molecule type" value="Genomic_DNA"/>
</dbReference>
<dbReference type="SUPFAM" id="SSF51197">
    <property type="entry name" value="Clavaminate synthase-like"/>
    <property type="match status" value="1"/>
</dbReference>